<dbReference type="Gene3D" id="1.20.5.1930">
    <property type="match status" value="1"/>
</dbReference>
<dbReference type="PANTHER" id="PTHR24421">
    <property type="entry name" value="NITRATE/NITRITE SENSOR PROTEIN NARX-RELATED"/>
    <property type="match status" value="1"/>
</dbReference>
<dbReference type="EMBL" id="BAABAT010000009">
    <property type="protein sequence ID" value="GAA4250171.1"/>
    <property type="molecule type" value="Genomic_DNA"/>
</dbReference>
<protein>
    <recommendedName>
        <fullName evidence="2">histidine kinase</fullName>
        <ecNumber evidence="2">2.7.13.3</ecNumber>
    </recommendedName>
</protein>
<keyword evidence="4" id="KW-0808">Transferase</keyword>
<evidence type="ECO:0000256" key="7">
    <source>
        <dbReference type="ARBA" id="ARBA00022840"/>
    </source>
</evidence>
<feature type="domain" description="Histidine kinase/HSP90-like ATPase" evidence="9">
    <location>
        <begin position="247"/>
        <end position="327"/>
    </location>
</feature>
<evidence type="ECO:0000313" key="11">
    <source>
        <dbReference type="EMBL" id="GAA4250171.1"/>
    </source>
</evidence>
<comment type="catalytic activity">
    <reaction evidence="1">
        <text>ATP + protein L-histidine = ADP + protein N-phospho-L-histidine.</text>
        <dbReference type="EC" id="2.7.13.3"/>
    </reaction>
</comment>
<keyword evidence="5" id="KW-0547">Nucleotide-binding</keyword>
<evidence type="ECO:0000256" key="5">
    <source>
        <dbReference type="ARBA" id="ARBA00022741"/>
    </source>
</evidence>
<evidence type="ECO:0000256" key="3">
    <source>
        <dbReference type="ARBA" id="ARBA00022553"/>
    </source>
</evidence>
<name>A0ABP8D8U2_9ACTN</name>
<gene>
    <name evidence="11" type="ORF">GCM10022255_037430</name>
</gene>
<keyword evidence="3" id="KW-0597">Phosphoprotein</keyword>
<organism evidence="11 12">
    <name type="scientific">Dactylosporangium darangshiense</name>
    <dbReference type="NCBI Taxonomy" id="579108"/>
    <lineage>
        <taxon>Bacteria</taxon>
        <taxon>Bacillati</taxon>
        <taxon>Actinomycetota</taxon>
        <taxon>Actinomycetes</taxon>
        <taxon>Micromonosporales</taxon>
        <taxon>Micromonosporaceae</taxon>
        <taxon>Dactylosporangium</taxon>
    </lineage>
</organism>
<keyword evidence="6" id="KW-0418">Kinase</keyword>
<feature type="domain" description="Signal transduction histidine kinase subgroup 3 dimerisation and phosphoacceptor" evidence="10">
    <location>
        <begin position="152"/>
        <end position="180"/>
    </location>
</feature>
<keyword evidence="12" id="KW-1185">Reference proteome</keyword>
<dbReference type="Gene3D" id="3.30.565.10">
    <property type="entry name" value="Histidine kinase-like ATPase, C-terminal domain"/>
    <property type="match status" value="1"/>
</dbReference>
<dbReference type="SUPFAM" id="SSF55874">
    <property type="entry name" value="ATPase domain of HSP90 chaperone/DNA topoisomerase II/histidine kinase"/>
    <property type="match status" value="1"/>
</dbReference>
<keyword evidence="7" id="KW-0067">ATP-binding</keyword>
<dbReference type="InterPro" id="IPR036890">
    <property type="entry name" value="HATPase_C_sf"/>
</dbReference>
<keyword evidence="8" id="KW-0902">Two-component regulatory system</keyword>
<proteinExistence type="predicted"/>
<evidence type="ECO:0000256" key="1">
    <source>
        <dbReference type="ARBA" id="ARBA00000085"/>
    </source>
</evidence>
<dbReference type="PANTHER" id="PTHR24421:SF10">
    <property type="entry name" value="NITRATE_NITRITE SENSOR PROTEIN NARQ"/>
    <property type="match status" value="1"/>
</dbReference>
<accession>A0ABP8D8U2</accession>
<sequence length="328" mass="34018">MNDARAWRPEVEGRLRGLRDEVAELAGRARSAGGAGPEQVRAGVVDALRRLRQAAHRAYPAPLAQRGLEAALRELQHGDGPAVRVDYTATGEPPPELALAVYDAVADALQGPAVSVHVAVAGNAGALDATIDVSGCAGPDRRRGIALGEAEERRSIERELHDGVQQKLIAAAMLLSSATGGPDAADLLDGAAADLRAMLLRRPPWMVGGVPFTECIRGAVRAYPVPVDFTYEVGALPPAAQATAYFFVSEALTNVVKHSGAAAARVRLTEAAGELRVEVSDDGRGGADPGRGSGLRGLAERLAHMGGRLEIRSTDGGGTTLVAHVPVA</sequence>
<evidence type="ECO:0000259" key="10">
    <source>
        <dbReference type="Pfam" id="PF07730"/>
    </source>
</evidence>
<comment type="caution">
    <text evidence="11">The sequence shown here is derived from an EMBL/GenBank/DDBJ whole genome shotgun (WGS) entry which is preliminary data.</text>
</comment>
<evidence type="ECO:0000256" key="6">
    <source>
        <dbReference type="ARBA" id="ARBA00022777"/>
    </source>
</evidence>
<dbReference type="Pfam" id="PF07730">
    <property type="entry name" value="HisKA_3"/>
    <property type="match status" value="1"/>
</dbReference>
<dbReference type="InterPro" id="IPR050482">
    <property type="entry name" value="Sensor_HK_TwoCompSys"/>
</dbReference>
<evidence type="ECO:0000256" key="2">
    <source>
        <dbReference type="ARBA" id="ARBA00012438"/>
    </source>
</evidence>
<evidence type="ECO:0000313" key="12">
    <source>
        <dbReference type="Proteomes" id="UP001500620"/>
    </source>
</evidence>
<reference evidence="12" key="1">
    <citation type="journal article" date="2019" name="Int. J. Syst. Evol. Microbiol.">
        <title>The Global Catalogue of Microorganisms (GCM) 10K type strain sequencing project: providing services to taxonomists for standard genome sequencing and annotation.</title>
        <authorList>
            <consortium name="The Broad Institute Genomics Platform"/>
            <consortium name="The Broad Institute Genome Sequencing Center for Infectious Disease"/>
            <person name="Wu L."/>
            <person name="Ma J."/>
        </authorList>
    </citation>
    <scope>NUCLEOTIDE SEQUENCE [LARGE SCALE GENOMIC DNA]</scope>
    <source>
        <strain evidence="12">JCM 17441</strain>
    </source>
</reference>
<dbReference type="InterPro" id="IPR003594">
    <property type="entry name" value="HATPase_dom"/>
</dbReference>
<evidence type="ECO:0000259" key="9">
    <source>
        <dbReference type="Pfam" id="PF02518"/>
    </source>
</evidence>
<dbReference type="Pfam" id="PF02518">
    <property type="entry name" value="HATPase_c"/>
    <property type="match status" value="1"/>
</dbReference>
<dbReference type="EC" id="2.7.13.3" evidence="2"/>
<dbReference type="Proteomes" id="UP001500620">
    <property type="component" value="Unassembled WGS sequence"/>
</dbReference>
<evidence type="ECO:0000256" key="4">
    <source>
        <dbReference type="ARBA" id="ARBA00022679"/>
    </source>
</evidence>
<dbReference type="InterPro" id="IPR011712">
    <property type="entry name" value="Sig_transdc_His_kin_sub3_dim/P"/>
</dbReference>
<evidence type="ECO:0000256" key="8">
    <source>
        <dbReference type="ARBA" id="ARBA00023012"/>
    </source>
</evidence>
<dbReference type="RefSeq" id="WP_345128275.1">
    <property type="nucleotide sequence ID" value="NZ_BAABAT010000009.1"/>
</dbReference>
<dbReference type="CDD" id="cd16917">
    <property type="entry name" value="HATPase_UhpB-NarQ-NarX-like"/>
    <property type="match status" value="1"/>
</dbReference>